<comment type="caution">
    <text evidence="2">The sequence shown here is derived from an EMBL/GenBank/DDBJ whole genome shotgun (WGS) entry which is preliminary data.</text>
</comment>
<dbReference type="Pfam" id="PF05545">
    <property type="entry name" value="FixQ"/>
    <property type="match status" value="1"/>
</dbReference>
<dbReference type="Proteomes" id="UP000885750">
    <property type="component" value="Unassembled WGS sequence"/>
</dbReference>
<keyword evidence="1" id="KW-0812">Transmembrane</keyword>
<protein>
    <submittedName>
        <fullName evidence="2">CcoQ/FixQ family Cbb3-type cytochrome c oxidase assembly chaperone</fullName>
    </submittedName>
</protein>
<dbReference type="InterPro" id="IPR008621">
    <property type="entry name" value="Cbb3-typ_cyt_oxidase_comp"/>
</dbReference>
<dbReference type="AlphaFoldDB" id="A0A7V2T0R0"/>
<keyword evidence="1" id="KW-1133">Transmembrane helix</keyword>
<reference evidence="2" key="1">
    <citation type="journal article" date="2020" name="mSystems">
        <title>Genome- and Community-Level Interaction Insights into Carbon Utilization and Element Cycling Functions of Hydrothermarchaeota in Hydrothermal Sediment.</title>
        <authorList>
            <person name="Zhou Z."/>
            <person name="Liu Y."/>
            <person name="Xu W."/>
            <person name="Pan J."/>
            <person name="Luo Z.H."/>
            <person name="Li M."/>
        </authorList>
    </citation>
    <scope>NUCLEOTIDE SEQUENCE [LARGE SCALE GENOMIC DNA]</scope>
    <source>
        <strain evidence="2">HyVt-493</strain>
    </source>
</reference>
<dbReference type="EMBL" id="DRMS01000011">
    <property type="protein sequence ID" value="HFC91243.1"/>
    <property type="molecule type" value="Genomic_DNA"/>
</dbReference>
<feature type="transmembrane region" description="Helical" evidence="1">
    <location>
        <begin position="16"/>
        <end position="34"/>
    </location>
</feature>
<organism evidence="2">
    <name type="scientific">Leucothrix mucor</name>
    <dbReference type="NCBI Taxonomy" id="45248"/>
    <lineage>
        <taxon>Bacteria</taxon>
        <taxon>Pseudomonadati</taxon>
        <taxon>Pseudomonadota</taxon>
        <taxon>Gammaproteobacteria</taxon>
        <taxon>Thiotrichales</taxon>
        <taxon>Thiotrichaceae</taxon>
        <taxon>Leucothrix</taxon>
    </lineage>
</organism>
<keyword evidence="1" id="KW-0472">Membrane</keyword>
<evidence type="ECO:0000256" key="1">
    <source>
        <dbReference type="SAM" id="Phobius"/>
    </source>
</evidence>
<sequence>MYDIFMWFTDLGNSKIAALLIFFPIFIGIILYAYTNKDRSKRLESYKYIPFDDDQDETSNKEKVKNNG</sequence>
<evidence type="ECO:0000313" key="2">
    <source>
        <dbReference type="EMBL" id="HFC91243.1"/>
    </source>
</evidence>
<name>A0A7V2T0R0_LEUMU</name>
<proteinExistence type="predicted"/>
<gene>
    <name evidence="2" type="ORF">ENJ51_00360</name>
</gene>
<accession>A0A7V2T0R0</accession>